<dbReference type="Gene3D" id="3.40.50.720">
    <property type="entry name" value="NAD(P)-binding Rossmann-like Domain"/>
    <property type="match status" value="1"/>
</dbReference>
<feature type="binding site" evidence="7">
    <location>
        <position position="41"/>
    </location>
    <ligand>
        <name>NAD(+)</name>
        <dbReference type="ChEBI" id="CHEBI:57540"/>
    </ligand>
</feature>
<feature type="domain" description="Lactate/malate dehydrogenase C-terminal" evidence="9">
    <location>
        <begin position="146"/>
        <end position="311"/>
    </location>
</feature>
<evidence type="ECO:0000256" key="7">
    <source>
        <dbReference type="HAMAP-Rule" id="MF_00488"/>
    </source>
</evidence>
<dbReference type="CDD" id="cd05292">
    <property type="entry name" value="LDH_2"/>
    <property type="match status" value="1"/>
</dbReference>
<comment type="subcellular location">
    <subcellularLocation>
        <location evidence="7">Cytoplasm</location>
    </subcellularLocation>
</comment>
<evidence type="ECO:0000313" key="10">
    <source>
        <dbReference type="EMBL" id="MBM6744709.1"/>
    </source>
</evidence>
<feature type="binding site" evidence="7">
    <location>
        <position position="154"/>
    </location>
    <ligand>
        <name>beta-D-fructose 1,6-bisphosphate</name>
        <dbReference type="ChEBI" id="CHEBI:32966"/>
        <note>allosteric activator</note>
    </ligand>
</feature>
<keyword evidence="4 7" id="KW-0560">Oxidoreductase</keyword>
<dbReference type="NCBIfam" id="TIGR01771">
    <property type="entry name" value="L-LDH-NAD"/>
    <property type="match status" value="1"/>
</dbReference>
<dbReference type="PIRSF" id="PIRSF000102">
    <property type="entry name" value="Lac_mal_DH"/>
    <property type="match status" value="1"/>
</dbReference>
<evidence type="ECO:0000259" key="8">
    <source>
        <dbReference type="Pfam" id="PF00056"/>
    </source>
</evidence>
<dbReference type="EMBL" id="JACJKH010000018">
    <property type="protein sequence ID" value="MBM6744709.1"/>
    <property type="molecule type" value="Genomic_DNA"/>
</dbReference>
<evidence type="ECO:0000256" key="5">
    <source>
        <dbReference type="ARBA" id="ARBA00023027"/>
    </source>
</evidence>
<feature type="active site" description="Proton acceptor" evidence="7">
    <location>
        <position position="176"/>
    </location>
</feature>
<comment type="function">
    <text evidence="7">Catalyzes the conversion of lactate to pyruvate.</text>
</comment>
<dbReference type="Pfam" id="PF02866">
    <property type="entry name" value="Ldh_1_C"/>
    <property type="match status" value="1"/>
</dbReference>
<evidence type="ECO:0000256" key="4">
    <source>
        <dbReference type="ARBA" id="ARBA00023002"/>
    </source>
</evidence>
<dbReference type="Proteomes" id="UP000775686">
    <property type="component" value="Unassembled WGS sequence"/>
</dbReference>
<dbReference type="EC" id="1.1.1.27" evidence="3 7"/>
<dbReference type="PANTHER" id="PTHR43128">
    <property type="entry name" value="L-2-HYDROXYCARBOXYLATE DEHYDROGENASE (NAD(P)(+))"/>
    <property type="match status" value="1"/>
</dbReference>
<dbReference type="InterPro" id="IPR036291">
    <property type="entry name" value="NAD(P)-bd_dom_sf"/>
</dbReference>
<feature type="binding site" evidence="7">
    <location>
        <position position="83"/>
    </location>
    <ligand>
        <name>substrate</name>
    </ligand>
</feature>
<comment type="subunit">
    <text evidence="7">Homotetramer.</text>
</comment>
<feature type="domain" description="Lactate/malate dehydrogenase N-terminal" evidence="8">
    <location>
        <begin position="6"/>
        <end position="143"/>
    </location>
</feature>
<sequence length="313" mass="34182">MINIRKAAIIGCGFVGASSAFSLVHKGLFSELVLIDANHAKAEGEAMDLSHGRPFTSPMKIYAGSYDDISDCSLIIITAGANQKPGETRLDLVHKNVAIFKSIIPEITKRNFEGILLIVANPVDILTYAALKISGYPKERVLGSGTVLDSARFRYLLSEHLNVDSRSVHAYIIGEHGDSELAVWSSANVSGIGINDFCELRGHYEHDEAMDRIYRTVRDSAYEIIERKGATYYGVAMAVNRIAESIIRNEHSVLPVSSLMEGEYGLTDLCISVPTIVSAKGAEQVLEIPLSQEEKEKLQKSAAELKKVLDSAI</sequence>
<dbReference type="InterPro" id="IPR011304">
    <property type="entry name" value="L-lactate_DH"/>
</dbReference>
<keyword evidence="11" id="KW-1185">Reference proteome</keyword>
<dbReference type="InterPro" id="IPR015955">
    <property type="entry name" value="Lactate_DH/Glyco_Ohase_4_C"/>
</dbReference>
<feature type="binding site" evidence="7">
    <location>
        <begin position="119"/>
        <end position="121"/>
    </location>
    <ligand>
        <name>NAD(+)</name>
        <dbReference type="ChEBI" id="CHEBI:57540"/>
    </ligand>
</feature>
<dbReference type="NCBIfam" id="NF004863">
    <property type="entry name" value="PRK06223.1"/>
    <property type="match status" value="1"/>
</dbReference>
<keyword evidence="7" id="KW-0597">Phosphoprotein</keyword>
<dbReference type="InterPro" id="IPR022383">
    <property type="entry name" value="Lactate/malate_DH_C"/>
</dbReference>
<comment type="similarity">
    <text evidence="2 7">Belongs to the LDH/MDH superfamily. LDH family.</text>
</comment>
<feature type="binding site" evidence="7">
    <location>
        <begin position="80"/>
        <end position="81"/>
    </location>
    <ligand>
        <name>NAD(+)</name>
        <dbReference type="ChEBI" id="CHEBI:57540"/>
    </ligand>
</feature>
<dbReference type="PRINTS" id="PR00086">
    <property type="entry name" value="LLDHDRGNASE"/>
</dbReference>
<feature type="binding site" evidence="7">
    <location>
        <position position="66"/>
    </location>
    <ligand>
        <name>NAD(+)</name>
        <dbReference type="ChEBI" id="CHEBI:57540"/>
    </ligand>
</feature>
<comment type="activity regulation">
    <text evidence="7">Allosterically activated by fructose 1,6-bisphosphate (FBP).</text>
</comment>
<feature type="binding site" evidence="7">
    <location>
        <position position="169"/>
    </location>
    <ligand>
        <name>beta-D-fructose 1,6-bisphosphate</name>
        <dbReference type="ChEBI" id="CHEBI:32966"/>
        <note>allosteric activator</note>
    </ligand>
</feature>
<dbReference type="GO" id="GO:0004459">
    <property type="term" value="F:L-lactate dehydrogenase (NAD+) activity"/>
    <property type="evidence" value="ECO:0007669"/>
    <property type="project" value="UniProtKB-EC"/>
</dbReference>
<feature type="binding site" evidence="7">
    <location>
        <position position="89"/>
    </location>
    <ligand>
        <name>substrate</name>
    </ligand>
</feature>
<feature type="binding site" evidence="7">
    <location>
        <position position="144"/>
    </location>
    <ligand>
        <name>NAD(+)</name>
        <dbReference type="ChEBI" id="CHEBI:57540"/>
    </ligand>
</feature>
<accession>A0ABS2EIE9</accession>
<keyword evidence="5 7" id="KW-0520">NAD</keyword>
<dbReference type="SUPFAM" id="SSF56327">
    <property type="entry name" value="LDH C-terminal domain-like"/>
    <property type="match status" value="1"/>
</dbReference>
<evidence type="ECO:0000256" key="2">
    <source>
        <dbReference type="ARBA" id="ARBA00006054"/>
    </source>
</evidence>
<feature type="binding site" evidence="7">
    <location>
        <begin position="121"/>
        <end position="124"/>
    </location>
    <ligand>
        <name>substrate</name>
    </ligand>
</feature>
<keyword evidence="7" id="KW-0963">Cytoplasm</keyword>
<dbReference type="InterPro" id="IPR001236">
    <property type="entry name" value="Lactate/malate_DH_N"/>
</dbReference>
<feature type="binding site" evidence="7">
    <location>
        <position position="102"/>
    </location>
    <ligand>
        <name>NAD(+)</name>
        <dbReference type="ChEBI" id="CHEBI:57540"/>
    </ligand>
</feature>
<dbReference type="Gene3D" id="3.90.110.10">
    <property type="entry name" value="Lactate dehydrogenase/glycoside hydrolase, family 4, C-terminal"/>
    <property type="match status" value="1"/>
</dbReference>
<name>A0ABS2EIE9_9FIRM</name>
<reference evidence="10 11" key="1">
    <citation type="journal article" date="2021" name="Sci. Rep.">
        <title>The distribution of antibiotic resistance genes in chicken gut microbiota commensals.</title>
        <authorList>
            <person name="Juricova H."/>
            <person name="Matiasovicova J."/>
            <person name="Kubasova T."/>
            <person name="Cejkova D."/>
            <person name="Rychlik I."/>
        </authorList>
    </citation>
    <scope>NUCLEOTIDE SEQUENCE [LARGE SCALE GENOMIC DNA]</scope>
    <source>
        <strain evidence="10 11">An770</strain>
    </source>
</reference>
<comment type="catalytic activity">
    <reaction evidence="6 7">
        <text>(S)-lactate + NAD(+) = pyruvate + NADH + H(+)</text>
        <dbReference type="Rhea" id="RHEA:23444"/>
        <dbReference type="ChEBI" id="CHEBI:15361"/>
        <dbReference type="ChEBI" id="CHEBI:15378"/>
        <dbReference type="ChEBI" id="CHEBI:16651"/>
        <dbReference type="ChEBI" id="CHEBI:57540"/>
        <dbReference type="ChEBI" id="CHEBI:57945"/>
        <dbReference type="EC" id="1.1.1.27"/>
    </reaction>
</comment>
<dbReference type="SUPFAM" id="SSF51735">
    <property type="entry name" value="NAD(P)-binding Rossmann-fold domains"/>
    <property type="match status" value="1"/>
</dbReference>
<comment type="pathway">
    <text evidence="1 7">Fermentation; pyruvate fermentation to lactate; (S)-lactate from pyruvate: step 1/1.</text>
</comment>
<dbReference type="HAMAP" id="MF_00488">
    <property type="entry name" value="Lactate_dehydrog"/>
    <property type="match status" value="1"/>
</dbReference>
<dbReference type="NCBIfam" id="NF000824">
    <property type="entry name" value="PRK00066.1"/>
    <property type="match status" value="1"/>
</dbReference>
<feature type="binding site" evidence="7">
    <location>
        <position position="15"/>
    </location>
    <ligand>
        <name>NAD(+)</name>
        <dbReference type="ChEBI" id="CHEBI:57540"/>
    </ligand>
</feature>
<feature type="binding site" evidence="7">
    <location>
        <begin position="149"/>
        <end position="152"/>
    </location>
    <ligand>
        <name>substrate</name>
    </ligand>
</feature>
<organism evidence="10 11">
    <name type="scientific">Drancourtella massiliensis</name>
    <dbReference type="NCBI Taxonomy" id="1632013"/>
    <lineage>
        <taxon>Bacteria</taxon>
        <taxon>Bacillati</taxon>
        <taxon>Bacillota</taxon>
        <taxon>Clostridia</taxon>
        <taxon>Eubacteriales</taxon>
        <taxon>Oscillospiraceae</taxon>
        <taxon>Drancourtella</taxon>
    </lineage>
</organism>
<comment type="caution">
    <text evidence="10">The sequence shown here is derived from an EMBL/GenBank/DDBJ whole genome shotgun (WGS) entry which is preliminary data.</text>
</comment>
<dbReference type="InterPro" id="IPR018177">
    <property type="entry name" value="L-lactate_DH_AS"/>
</dbReference>
<dbReference type="Pfam" id="PF00056">
    <property type="entry name" value="Ldh_1_N"/>
    <property type="match status" value="1"/>
</dbReference>
<feature type="binding site" evidence="7">
    <location>
        <position position="231"/>
    </location>
    <ligand>
        <name>substrate</name>
    </ligand>
</feature>
<keyword evidence="7" id="KW-0021">Allosteric enzyme</keyword>
<dbReference type="PANTHER" id="PTHR43128:SF16">
    <property type="entry name" value="L-LACTATE DEHYDROGENASE"/>
    <property type="match status" value="1"/>
</dbReference>
<evidence type="ECO:0000259" key="9">
    <source>
        <dbReference type="Pfam" id="PF02866"/>
    </source>
</evidence>
<proteinExistence type="inferred from homology"/>
<dbReference type="RefSeq" id="WP_204864300.1">
    <property type="nucleotide sequence ID" value="NZ_JACJKH010000018.1"/>
</dbReference>
<dbReference type="PROSITE" id="PS00064">
    <property type="entry name" value="L_LDH"/>
    <property type="match status" value="1"/>
</dbReference>
<dbReference type="InterPro" id="IPR001557">
    <property type="entry name" value="L-lactate/malate_DH"/>
</dbReference>
<evidence type="ECO:0000256" key="3">
    <source>
        <dbReference type="ARBA" id="ARBA00012967"/>
    </source>
</evidence>
<feature type="binding site" evidence="7">
    <location>
        <position position="36"/>
    </location>
    <ligand>
        <name>NAD(+)</name>
        <dbReference type="ChEBI" id="CHEBI:57540"/>
    </ligand>
</feature>
<evidence type="ECO:0000313" key="11">
    <source>
        <dbReference type="Proteomes" id="UP000775686"/>
    </source>
</evidence>
<gene>
    <name evidence="7" type="primary">ldh</name>
    <name evidence="10" type="ORF">H6A32_10405</name>
</gene>
<feature type="modified residue" description="Phosphotyrosine" evidence="7">
    <location>
        <position position="222"/>
    </location>
</feature>
<evidence type="ECO:0000256" key="6">
    <source>
        <dbReference type="ARBA" id="ARBA00049258"/>
    </source>
</evidence>
<protein>
    <recommendedName>
        <fullName evidence="3 7">L-lactate dehydrogenase</fullName>
        <shortName evidence="7">L-LDH</shortName>
        <ecNumber evidence="3 7">1.1.1.27</ecNumber>
    </recommendedName>
</protein>
<evidence type="ECO:0000256" key="1">
    <source>
        <dbReference type="ARBA" id="ARBA00004843"/>
    </source>
</evidence>